<evidence type="ECO:0000259" key="5">
    <source>
        <dbReference type="PROSITE" id="PS50977"/>
    </source>
</evidence>
<dbReference type="SUPFAM" id="SSF46689">
    <property type="entry name" value="Homeodomain-like"/>
    <property type="match status" value="1"/>
</dbReference>
<dbReference type="PRINTS" id="PR00455">
    <property type="entry name" value="HTHTETR"/>
</dbReference>
<reference evidence="6 7" key="1">
    <citation type="submission" date="2024-03" db="EMBL/GenBank/DDBJ databases">
        <title>Human intestinal bacterial collection.</title>
        <authorList>
            <person name="Pauvert C."/>
            <person name="Hitch T.C.A."/>
            <person name="Clavel T."/>
        </authorList>
    </citation>
    <scope>NUCLEOTIDE SEQUENCE [LARGE SCALE GENOMIC DNA]</scope>
    <source>
        <strain evidence="6 7">CLA-JM-H11</strain>
    </source>
</reference>
<name>A0ABV1GIS7_9FIRM</name>
<dbReference type="Proteomes" id="UP001477672">
    <property type="component" value="Unassembled WGS sequence"/>
</dbReference>
<dbReference type="PANTHER" id="PTHR30055">
    <property type="entry name" value="HTH-TYPE TRANSCRIPTIONAL REGULATOR RUTR"/>
    <property type="match status" value="1"/>
</dbReference>
<dbReference type="InterPro" id="IPR009057">
    <property type="entry name" value="Homeodomain-like_sf"/>
</dbReference>
<proteinExistence type="predicted"/>
<dbReference type="PROSITE" id="PS50977">
    <property type="entry name" value="HTH_TETR_2"/>
    <property type="match status" value="1"/>
</dbReference>
<evidence type="ECO:0000313" key="7">
    <source>
        <dbReference type="Proteomes" id="UP001477672"/>
    </source>
</evidence>
<dbReference type="Pfam" id="PF00440">
    <property type="entry name" value="TetR_N"/>
    <property type="match status" value="1"/>
</dbReference>
<evidence type="ECO:0000256" key="1">
    <source>
        <dbReference type="ARBA" id="ARBA00023015"/>
    </source>
</evidence>
<evidence type="ECO:0000256" key="2">
    <source>
        <dbReference type="ARBA" id="ARBA00023125"/>
    </source>
</evidence>
<dbReference type="PANTHER" id="PTHR30055:SF234">
    <property type="entry name" value="HTH-TYPE TRANSCRIPTIONAL REGULATOR BETI"/>
    <property type="match status" value="1"/>
</dbReference>
<keyword evidence="3" id="KW-0804">Transcription</keyword>
<dbReference type="InterPro" id="IPR001647">
    <property type="entry name" value="HTH_TetR"/>
</dbReference>
<evidence type="ECO:0000313" key="6">
    <source>
        <dbReference type="EMBL" id="MEQ2521750.1"/>
    </source>
</evidence>
<evidence type="ECO:0000256" key="3">
    <source>
        <dbReference type="ARBA" id="ARBA00023163"/>
    </source>
</evidence>
<dbReference type="RefSeq" id="WP_349217223.1">
    <property type="nucleotide sequence ID" value="NZ_JBBMFA010000114.1"/>
</dbReference>
<accession>A0ABV1GIS7</accession>
<keyword evidence="2 4" id="KW-0238">DNA-binding</keyword>
<feature type="DNA-binding region" description="H-T-H motif" evidence="4">
    <location>
        <begin position="28"/>
        <end position="47"/>
    </location>
</feature>
<organism evidence="6 7">
    <name type="scientific">Ruthenibacterium intestinale</name>
    <dbReference type="NCBI Taxonomy" id="3133163"/>
    <lineage>
        <taxon>Bacteria</taxon>
        <taxon>Bacillati</taxon>
        <taxon>Bacillota</taxon>
        <taxon>Clostridia</taxon>
        <taxon>Eubacteriales</taxon>
        <taxon>Oscillospiraceae</taxon>
        <taxon>Ruthenibacterium</taxon>
    </lineage>
</organism>
<keyword evidence="7" id="KW-1185">Reference proteome</keyword>
<dbReference type="EMBL" id="JBBMFA010000114">
    <property type="protein sequence ID" value="MEQ2521750.1"/>
    <property type="molecule type" value="Genomic_DNA"/>
</dbReference>
<gene>
    <name evidence="6" type="ORF">WMO24_15135</name>
</gene>
<comment type="caution">
    <text evidence="6">The sequence shown here is derived from an EMBL/GenBank/DDBJ whole genome shotgun (WGS) entry which is preliminary data.</text>
</comment>
<sequence length="185" mass="20770">MNAAVTSRQDILEACRQLVRTDGWDAVNIRTVAAACGVAVGSIYNYFGSKAELVSATVESVWCDIFHTPEDPDLFQSAESCVRWLYQRILYGAQTYPGFFSMHSARFFHLEKAEGRVRMEQTWSHMMDGLCTVLERDARVRPGAFDSAFTPRVFAGTLFSLLLGDMVRGQNDPAAALELVRRILY</sequence>
<feature type="domain" description="HTH tetR-type" evidence="5">
    <location>
        <begin position="5"/>
        <end position="65"/>
    </location>
</feature>
<evidence type="ECO:0000256" key="4">
    <source>
        <dbReference type="PROSITE-ProRule" id="PRU00335"/>
    </source>
</evidence>
<protein>
    <submittedName>
        <fullName evidence="6">TetR/AcrR family transcriptional regulator</fullName>
    </submittedName>
</protein>
<keyword evidence="1" id="KW-0805">Transcription regulation</keyword>
<dbReference type="InterPro" id="IPR050109">
    <property type="entry name" value="HTH-type_TetR-like_transc_reg"/>
</dbReference>
<dbReference type="Gene3D" id="1.10.357.10">
    <property type="entry name" value="Tetracycline Repressor, domain 2"/>
    <property type="match status" value="1"/>
</dbReference>